<name>A0A812TG75_9DINO</name>
<keyword evidence="2" id="KW-1185">Reference proteome</keyword>
<reference evidence="1" key="1">
    <citation type="submission" date="2021-02" db="EMBL/GenBank/DDBJ databases">
        <authorList>
            <person name="Dougan E. K."/>
            <person name="Rhodes N."/>
            <person name="Thang M."/>
            <person name="Chan C."/>
        </authorList>
    </citation>
    <scope>NUCLEOTIDE SEQUENCE</scope>
</reference>
<comment type="caution">
    <text evidence="1">The sequence shown here is derived from an EMBL/GenBank/DDBJ whole genome shotgun (WGS) entry which is preliminary data.</text>
</comment>
<gene>
    <name evidence="1" type="ORF">SNAT2548_LOCUS29717</name>
</gene>
<evidence type="ECO:0000313" key="1">
    <source>
        <dbReference type="EMBL" id="CAE7530532.1"/>
    </source>
</evidence>
<organism evidence="1 2">
    <name type="scientific">Symbiodinium natans</name>
    <dbReference type="NCBI Taxonomy" id="878477"/>
    <lineage>
        <taxon>Eukaryota</taxon>
        <taxon>Sar</taxon>
        <taxon>Alveolata</taxon>
        <taxon>Dinophyceae</taxon>
        <taxon>Suessiales</taxon>
        <taxon>Symbiodiniaceae</taxon>
        <taxon>Symbiodinium</taxon>
    </lineage>
</organism>
<dbReference type="AlphaFoldDB" id="A0A812TG75"/>
<dbReference type="Proteomes" id="UP000604046">
    <property type="component" value="Unassembled WGS sequence"/>
</dbReference>
<dbReference type="EMBL" id="CAJNDS010002573">
    <property type="protein sequence ID" value="CAE7530532.1"/>
    <property type="molecule type" value="Genomic_DNA"/>
</dbReference>
<proteinExistence type="predicted"/>
<evidence type="ECO:0000313" key="2">
    <source>
        <dbReference type="Proteomes" id="UP000604046"/>
    </source>
</evidence>
<sequence>MTSGSRRPRATISAHMRTSCRFVRTWILAPWGMAAPVGAPAMGSVLTMCFSRGWPLILMRSDLDIQEWQQQLTATEM</sequence>
<protein>
    <submittedName>
        <fullName evidence="1">Uncharacterized protein</fullName>
    </submittedName>
</protein>
<accession>A0A812TG75</accession>